<dbReference type="InterPro" id="IPR002937">
    <property type="entry name" value="Amino_oxidase"/>
</dbReference>
<accession>A0A1W9I1J5</accession>
<comment type="caution">
    <text evidence="8">The sequence shown here is derived from an EMBL/GenBank/DDBJ whole genome shotgun (WGS) entry which is preliminary data.</text>
</comment>
<organism evidence="8 9">
    <name type="scientific">Candidatus Raskinella chloraquaticus</name>
    <dbReference type="NCBI Taxonomy" id="1951219"/>
    <lineage>
        <taxon>Bacteria</taxon>
        <taxon>Pseudomonadati</taxon>
        <taxon>Pseudomonadota</taxon>
        <taxon>Alphaproteobacteria</taxon>
        <taxon>Hyphomicrobiales</taxon>
        <taxon>Phreatobacteraceae</taxon>
        <taxon>Candidatus Raskinella</taxon>
    </lineage>
</organism>
<reference evidence="8 9" key="1">
    <citation type="journal article" date="2017" name="Water Res.">
        <title>Comammox in drinking water systems.</title>
        <authorList>
            <person name="Wang Y."/>
            <person name="Ma L."/>
            <person name="Mao Y."/>
            <person name="Jiang X."/>
            <person name="Xia Y."/>
            <person name="Yu K."/>
            <person name="Li B."/>
            <person name="Zhang T."/>
        </authorList>
    </citation>
    <scope>NUCLEOTIDE SEQUENCE [LARGE SCALE GENOMIC DNA]</scope>
    <source>
        <strain evidence="8">SG_bin8</strain>
    </source>
</reference>
<dbReference type="RefSeq" id="WP_395760138.1">
    <property type="nucleotide sequence ID" value="NZ_JAKFWN010000034.1"/>
</dbReference>
<evidence type="ECO:0000313" key="8">
    <source>
        <dbReference type="EMBL" id="OQW53565.1"/>
    </source>
</evidence>
<evidence type="ECO:0000256" key="2">
    <source>
        <dbReference type="ARBA" id="ARBA00005833"/>
    </source>
</evidence>
<dbReference type="EC" id="1.13.12.3" evidence="3"/>
<dbReference type="AlphaFoldDB" id="A0A1W9I1J5"/>
<evidence type="ECO:0000313" key="9">
    <source>
        <dbReference type="Proteomes" id="UP000192872"/>
    </source>
</evidence>
<comment type="pathway">
    <text evidence="1">Plant hormone metabolism; auxin biosynthesis.</text>
</comment>
<dbReference type="PANTHER" id="PTHR10742:SF410">
    <property type="entry name" value="LYSINE-SPECIFIC HISTONE DEMETHYLASE 2"/>
    <property type="match status" value="1"/>
</dbReference>
<dbReference type="STRING" id="1827387.A4S15_04770"/>
<name>A0A1W9I1J5_9HYPH</name>
<dbReference type="PANTHER" id="PTHR10742">
    <property type="entry name" value="FLAVIN MONOAMINE OXIDASE"/>
    <property type="match status" value="1"/>
</dbReference>
<dbReference type="SUPFAM" id="SSF54373">
    <property type="entry name" value="FAD-linked reductases, C-terminal domain"/>
    <property type="match status" value="1"/>
</dbReference>
<dbReference type="GO" id="GO:0009851">
    <property type="term" value="P:auxin biosynthetic process"/>
    <property type="evidence" value="ECO:0007669"/>
    <property type="project" value="UniProtKB-KW"/>
</dbReference>
<feature type="domain" description="Amine oxidase" evidence="7">
    <location>
        <begin position="26"/>
        <end position="421"/>
    </location>
</feature>
<dbReference type="Gene3D" id="3.50.50.60">
    <property type="entry name" value="FAD/NAD(P)-binding domain"/>
    <property type="match status" value="1"/>
</dbReference>
<dbReference type="SUPFAM" id="SSF51905">
    <property type="entry name" value="FAD/NAD(P)-binding domain"/>
    <property type="match status" value="1"/>
</dbReference>
<evidence type="ECO:0000256" key="6">
    <source>
        <dbReference type="ARBA" id="ARBA00047321"/>
    </source>
</evidence>
<dbReference type="InterPro" id="IPR036188">
    <property type="entry name" value="FAD/NAD-bd_sf"/>
</dbReference>
<keyword evidence="5" id="KW-0073">Auxin biosynthesis</keyword>
<protein>
    <recommendedName>
        <fullName evidence="4">Tryptophan 2-monooxygenase</fullName>
        <ecNumber evidence="3">1.13.12.3</ecNumber>
    </recommendedName>
</protein>
<dbReference type="GO" id="GO:0050361">
    <property type="term" value="F:tryptophan 2-monooxygenase activity"/>
    <property type="evidence" value="ECO:0007669"/>
    <property type="project" value="UniProtKB-EC"/>
</dbReference>
<dbReference type="PRINTS" id="PR00411">
    <property type="entry name" value="PNDRDTASEI"/>
</dbReference>
<evidence type="ECO:0000256" key="3">
    <source>
        <dbReference type="ARBA" id="ARBA00012535"/>
    </source>
</evidence>
<evidence type="ECO:0000259" key="7">
    <source>
        <dbReference type="Pfam" id="PF01593"/>
    </source>
</evidence>
<dbReference type="Pfam" id="PF01593">
    <property type="entry name" value="Amino_oxidase"/>
    <property type="match status" value="1"/>
</dbReference>
<sequence>MLAAPLVLRRARAATPHVVIIGAGAAGLAAAKALMEAGISFDVIEARDRIGGRAFTDELLGARFDAGAFYIHWAERNPWAVFARDLAVETIDDRAANGGLRIAEDGLLLPRGQAARRRLAFSTFAAAADQRPDGAPDISLADMAASLGGEEVIAAARAIASGALGEEAELVSLIDYNRLDSGGDLVVPSGYGRLVQRYGADVKVSLSTVARRIDWSGQGVKVVLDKGQISADAAIVTVPIGVLRAGRLAFTPELPVTHRHALDGLGMGAYTKIALRFDSEDGFGMGPNSTLVSRHGGVLVLYAMWPHGEKVVVAHLGGDRAREVVALGEAGAAALMLGELAEALGPQVRAAYRGARLAGWWADPFALGSYSIARPGHADARAALMEPVGERIYFAGEALAGKAAMTVGGATLSGMEVAEKVARRLLRP</sequence>
<comment type="similarity">
    <text evidence="2">Belongs to the tryptophan 2-monooxygenase family.</text>
</comment>
<gene>
    <name evidence="8" type="ORF">A4S15_04770</name>
</gene>
<evidence type="ECO:0000256" key="4">
    <source>
        <dbReference type="ARBA" id="ARBA00017871"/>
    </source>
</evidence>
<dbReference type="Proteomes" id="UP000192872">
    <property type="component" value="Unassembled WGS sequence"/>
</dbReference>
<comment type="catalytic activity">
    <reaction evidence="6">
        <text>L-tryptophan + O2 = indole-3-acetamide + CO2 + H2O</text>
        <dbReference type="Rhea" id="RHEA:16165"/>
        <dbReference type="ChEBI" id="CHEBI:15377"/>
        <dbReference type="ChEBI" id="CHEBI:15379"/>
        <dbReference type="ChEBI" id="CHEBI:16031"/>
        <dbReference type="ChEBI" id="CHEBI:16526"/>
        <dbReference type="ChEBI" id="CHEBI:57912"/>
        <dbReference type="EC" id="1.13.12.3"/>
    </reaction>
</comment>
<evidence type="ECO:0000256" key="1">
    <source>
        <dbReference type="ARBA" id="ARBA00004814"/>
    </source>
</evidence>
<evidence type="ECO:0000256" key="5">
    <source>
        <dbReference type="ARBA" id="ARBA00023070"/>
    </source>
</evidence>
<dbReference type="EMBL" id="LWDL01000008">
    <property type="protein sequence ID" value="OQW53565.1"/>
    <property type="molecule type" value="Genomic_DNA"/>
</dbReference>
<proteinExistence type="inferred from homology"/>
<dbReference type="InterPro" id="IPR050281">
    <property type="entry name" value="Flavin_monoamine_oxidase"/>
</dbReference>